<evidence type="ECO:0000313" key="1">
    <source>
        <dbReference type="EMBL" id="MBD2864859.1"/>
    </source>
</evidence>
<accession>A0A927H2V6</accession>
<gene>
    <name evidence="1" type="ORF">IDH45_23050</name>
</gene>
<proteinExistence type="predicted"/>
<protein>
    <submittedName>
        <fullName evidence="1">Uncharacterized protein</fullName>
    </submittedName>
</protein>
<dbReference type="Proteomes" id="UP000639396">
    <property type="component" value="Unassembled WGS sequence"/>
</dbReference>
<dbReference type="AlphaFoldDB" id="A0A927H2V6"/>
<reference evidence="1" key="1">
    <citation type="submission" date="2020-09" db="EMBL/GenBank/DDBJ databases">
        <title>A novel bacterium of genus Paenibacillus, isolated from South China Sea.</title>
        <authorList>
            <person name="Huang H."/>
            <person name="Mo K."/>
            <person name="Hu Y."/>
        </authorList>
    </citation>
    <scope>NUCLEOTIDE SEQUENCE</scope>
    <source>
        <strain evidence="1">IB182363</strain>
    </source>
</reference>
<dbReference type="EMBL" id="JACXJA010000034">
    <property type="protein sequence ID" value="MBD2864859.1"/>
    <property type="molecule type" value="Genomic_DNA"/>
</dbReference>
<sequence>MLKERYYSTVEYFDRFGKVSKQIDIYCEIGKKPTVGDFVEAFKNSGHEVELTDFLNLTFKPRQPLATSITSIKVVRTIKDHTFKPCAC</sequence>
<keyword evidence="2" id="KW-1185">Reference proteome</keyword>
<comment type="caution">
    <text evidence="1">The sequence shown here is derived from an EMBL/GenBank/DDBJ whole genome shotgun (WGS) entry which is preliminary data.</text>
</comment>
<evidence type="ECO:0000313" key="2">
    <source>
        <dbReference type="Proteomes" id="UP000639396"/>
    </source>
</evidence>
<dbReference type="RefSeq" id="WP_190930480.1">
    <property type="nucleotide sequence ID" value="NZ_JACXJA010000034.1"/>
</dbReference>
<name>A0A927H2V6_9BACL</name>
<organism evidence="1 2">
    <name type="scientific">Paenibacillus oceani</name>
    <dbReference type="NCBI Taxonomy" id="2772510"/>
    <lineage>
        <taxon>Bacteria</taxon>
        <taxon>Bacillati</taxon>
        <taxon>Bacillota</taxon>
        <taxon>Bacilli</taxon>
        <taxon>Bacillales</taxon>
        <taxon>Paenibacillaceae</taxon>
        <taxon>Paenibacillus</taxon>
    </lineage>
</organism>